<evidence type="ECO:0000256" key="2">
    <source>
        <dbReference type="ARBA" id="ARBA00012782"/>
    </source>
</evidence>
<dbReference type="Gene3D" id="3.20.20.140">
    <property type="entry name" value="Metal-dependent hydrolases"/>
    <property type="match status" value="1"/>
</dbReference>
<dbReference type="Pfam" id="PF01979">
    <property type="entry name" value="Amidohydro_1"/>
    <property type="match status" value="1"/>
</dbReference>
<feature type="domain" description="Adenine deaminase C-terminal" evidence="8">
    <location>
        <begin position="461"/>
        <end position="616"/>
    </location>
</feature>
<evidence type="ECO:0000256" key="6">
    <source>
        <dbReference type="HAMAP-Rule" id="MF_01518"/>
    </source>
</evidence>
<evidence type="ECO:0000259" key="8">
    <source>
        <dbReference type="Pfam" id="PF13382"/>
    </source>
</evidence>
<dbReference type="GO" id="GO:0006146">
    <property type="term" value="P:adenine catabolic process"/>
    <property type="evidence" value="ECO:0007669"/>
    <property type="project" value="InterPro"/>
</dbReference>
<dbReference type="Gene3D" id="2.30.40.10">
    <property type="entry name" value="Urease, subunit C, domain 1"/>
    <property type="match status" value="1"/>
</dbReference>
<feature type="domain" description="Amidohydrolase-related" evidence="7">
    <location>
        <begin position="75"/>
        <end position="359"/>
    </location>
</feature>
<evidence type="ECO:0000256" key="5">
    <source>
        <dbReference type="ARBA" id="ARBA00047720"/>
    </source>
</evidence>
<dbReference type="HAMAP" id="MF_01518">
    <property type="entry name" value="Adenine_deamin"/>
    <property type="match status" value="1"/>
</dbReference>
<dbReference type="InterPro" id="IPR011059">
    <property type="entry name" value="Metal-dep_hydrolase_composite"/>
</dbReference>
<dbReference type="SUPFAM" id="SSF51556">
    <property type="entry name" value="Metallo-dependent hydrolases"/>
    <property type="match status" value="1"/>
</dbReference>
<gene>
    <name evidence="6" type="primary">ade</name>
    <name evidence="9" type="ORF">FMM80_25900</name>
</gene>
<dbReference type="OrthoDB" id="9775607at2"/>
<keyword evidence="3 6" id="KW-0378">Hydrolase</keyword>
<comment type="similarity">
    <text evidence="1 6">Belongs to the metallo-dependent hydrolases superfamily. Adenine deaminase family.</text>
</comment>
<keyword evidence="4 6" id="KW-0464">Manganese</keyword>
<comment type="caution">
    <text evidence="9">The sequence shown here is derived from an EMBL/GenBank/DDBJ whole genome shotgun (WGS) entry which is preliminary data.</text>
</comment>
<name>A0A9X5CBZ9_9FIRM</name>
<dbReference type="PANTHER" id="PTHR11113:SF2">
    <property type="entry name" value="ADENINE DEAMINASE"/>
    <property type="match status" value="1"/>
</dbReference>
<dbReference type="EC" id="3.5.4.2" evidence="2 6"/>
<evidence type="ECO:0000259" key="7">
    <source>
        <dbReference type="Pfam" id="PF01979"/>
    </source>
</evidence>
<dbReference type="RefSeq" id="WP_004071297.1">
    <property type="nucleotide sequence ID" value="NZ_VIRB01000149.1"/>
</dbReference>
<reference evidence="9 10" key="1">
    <citation type="submission" date="2019-07" db="EMBL/GenBank/DDBJ databases">
        <title>Draft genome sequences of 15 bacterial species constituting the stable defined intestinal microbiota of the GM15 gnotobiotic mouse model.</title>
        <authorList>
            <person name="Elie C."/>
            <person name="Mathieu A."/>
            <person name="Saliou A."/>
            <person name="Darnaud M."/>
            <person name="Leulier F."/>
            <person name="Tamellini A."/>
        </authorList>
    </citation>
    <scope>NUCLEOTIDE SEQUENCE [LARGE SCALE GENOMIC DNA]</scope>
    <source>
        <strain evidence="10">ASF 502</strain>
    </source>
</reference>
<evidence type="ECO:0000313" key="9">
    <source>
        <dbReference type="EMBL" id="NDO71895.1"/>
    </source>
</evidence>
<evidence type="ECO:0000256" key="3">
    <source>
        <dbReference type="ARBA" id="ARBA00022801"/>
    </source>
</evidence>
<dbReference type="Proteomes" id="UP000474104">
    <property type="component" value="Unassembled WGS sequence"/>
</dbReference>
<dbReference type="AlphaFoldDB" id="A0A9X5CBZ9"/>
<evidence type="ECO:0000313" key="10">
    <source>
        <dbReference type="Proteomes" id="UP000474104"/>
    </source>
</evidence>
<dbReference type="GO" id="GO:0000034">
    <property type="term" value="F:adenine deaminase activity"/>
    <property type="evidence" value="ECO:0007669"/>
    <property type="project" value="UniProtKB-UniRule"/>
</dbReference>
<dbReference type="PANTHER" id="PTHR11113">
    <property type="entry name" value="N-ACETYLGLUCOSAMINE-6-PHOSPHATE DEACETYLASE"/>
    <property type="match status" value="1"/>
</dbReference>
<comment type="catalytic activity">
    <reaction evidence="5 6">
        <text>adenine + H2O + H(+) = hypoxanthine + NH4(+)</text>
        <dbReference type="Rhea" id="RHEA:23688"/>
        <dbReference type="ChEBI" id="CHEBI:15377"/>
        <dbReference type="ChEBI" id="CHEBI:15378"/>
        <dbReference type="ChEBI" id="CHEBI:16708"/>
        <dbReference type="ChEBI" id="CHEBI:17368"/>
        <dbReference type="ChEBI" id="CHEBI:28938"/>
        <dbReference type="EC" id="3.5.4.2"/>
    </reaction>
</comment>
<dbReference type="SUPFAM" id="SSF51338">
    <property type="entry name" value="Composite domain of metallo-dependent hydrolases"/>
    <property type="match status" value="1"/>
</dbReference>
<dbReference type="InterPro" id="IPR026912">
    <property type="entry name" value="Adenine_deam_C"/>
</dbReference>
<evidence type="ECO:0000256" key="4">
    <source>
        <dbReference type="ARBA" id="ARBA00023211"/>
    </source>
</evidence>
<accession>A0A9X5CBZ9</accession>
<dbReference type="InterPro" id="IPR032466">
    <property type="entry name" value="Metal_Hydrolase"/>
</dbReference>
<dbReference type="Pfam" id="PF13382">
    <property type="entry name" value="Adenine_deam_C"/>
    <property type="match status" value="1"/>
</dbReference>
<dbReference type="InterPro" id="IPR006680">
    <property type="entry name" value="Amidohydro-rel"/>
</dbReference>
<sequence length="625" mass="66648">MRISSHADRGRLVDAAAGRIPCDLRIVNCRLANVITGEVYPAEVSLFQQWIASVDEPGRCALPAPAQIFDAEGAYLIPGFIDTHIHVESTMLTPSHFAEAVLPWGTTTVVTDPHEIANVLGTEGVLHMAEDASSMPLRHFILAPSCVPANPALETGGAVLTPQDIRLLLEHPNILGLGEVMDFDGVCRNEPRMQEELRCGLDKDLFLQGHAPRLEGPALASYLCAGIDSDHECRSGEECLNKLRLGMHVNLKSTSLSNHLAQTLAGIRDVPWRDRISLCTDDVHAQTILTHGHLNRVVGEAIGHGLPALEAIRFATLHATREYGFRDLGAIAPGFLADIQLVRELDGGQPEHVFLGGQLAASHGQCLFSPPEQAAGLFPQVEIHMEQLRRPGALGIAAETAGGGVPGISAGADPGSASGISAGIDLGSASGIAADADNNSASIFVLQYKENGGPFNGGRYERLPVSQGFLDFSGDEELCRMCVCNRYGSGEKAVAPMRGSGLLRGAYAFTVSHDSHNLVILYHDEADALLAAERIREMGGGYAAVCGGKILADLALPVGGIMSRHPVQKLAEEIHHFEQAAAELFAFPGNLLRFATSSLSVLPGYILTDRGIVDGKLQKFVDEQQ</sequence>
<organism evidence="9 10">
    <name type="scientific">Schaedlerella arabinosiphila</name>
    <dbReference type="NCBI Taxonomy" id="2044587"/>
    <lineage>
        <taxon>Bacteria</taxon>
        <taxon>Bacillati</taxon>
        <taxon>Bacillota</taxon>
        <taxon>Clostridia</taxon>
        <taxon>Lachnospirales</taxon>
        <taxon>Lachnospiraceae</taxon>
        <taxon>Schaedlerella</taxon>
    </lineage>
</organism>
<dbReference type="InterPro" id="IPR006679">
    <property type="entry name" value="Adenine_deam"/>
</dbReference>
<protein>
    <recommendedName>
        <fullName evidence="2 6">Adenine deaminase</fullName>
        <shortName evidence="6">Adenase</shortName>
        <shortName evidence="6">Adenine aminase</shortName>
        <ecNumber evidence="2 6">3.5.4.2</ecNumber>
    </recommendedName>
</protein>
<comment type="cofactor">
    <cofactor evidence="6">
        <name>Mn(2+)</name>
        <dbReference type="ChEBI" id="CHEBI:29035"/>
    </cofactor>
</comment>
<dbReference type="EMBL" id="VIRB01000149">
    <property type="protein sequence ID" value="NDO71895.1"/>
    <property type="molecule type" value="Genomic_DNA"/>
</dbReference>
<proteinExistence type="inferred from homology"/>
<evidence type="ECO:0000256" key="1">
    <source>
        <dbReference type="ARBA" id="ARBA00006773"/>
    </source>
</evidence>